<proteinExistence type="predicted"/>
<accession>A0AAW0WRE5</accession>
<dbReference type="CDD" id="cd21205">
    <property type="entry name" value="CH_LRCH"/>
    <property type="match status" value="1"/>
</dbReference>
<dbReference type="AlphaFoldDB" id="A0AAW0WRE5"/>
<feature type="compositionally biased region" description="Pro residues" evidence="1">
    <location>
        <begin position="1"/>
        <end position="13"/>
    </location>
</feature>
<dbReference type="InterPro" id="IPR001715">
    <property type="entry name" value="CH_dom"/>
</dbReference>
<evidence type="ECO:0000256" key="1">
    <source>
        <dbReference type="SAM" id="MobiDB-lite"/>
    </source>
</evidence>
<dbReference type="Gene3D" id="1.10.418.10">
    <property type="entry name" value="Calponin-like domain"/>
    <property type="match status" value="1"/>
</dbReference>
<dbReference type="PANTHER" id="PTHR47385">
    <property type="entry name" value="CALPONIN"/>
    <property type="match status" value="1"/>
</dbReference>
<dbReference type="GO" id="GO:0007015">
    <property type="term" value="P:actin filament organization"/>
    <property type="evidence" value="ECO:0007669"/>
    <property type="project" value="TreeGrafter"/>
</dbReference>
<dbReference type="GO" id="GO:0051015">
    <property type="term" value="F:actin filament binding"/>
    <property type="evidence" value="ECO:0007669"/>
    <property type="project" value="TreeGrafter"/>
</dbReference>
<feature type="non-terminal residue" evidence="3">
    <location>
        <position position="1"/>
    </location>
</feature>
<dbReference type="GO" id="GO:0015629">
    <property type="term" value="C:actin cytoskeleton"/>
    <property type="evidence" value="ECO:0007669"/>
    <property type="project" value="TreeGrafter"/>
</dbReference>
<feature type="compositionally biased region" description="Polar residues" evidence="1">
    <location>
        <begin position="50"/>
        <end position="69"/>
    </location>
</feature>
<dbReference type="Proteomes" id="UP001445076">
    <property type="component" value="Unassembled WGS sequence"/>
</dbReference>
<feature type="compositionally biased region" description="Polar residues" evidence="1">
    <location>
        <begin position="161"/>
        <end position="171"/>
    </location>
</feature>
<keyword evidence="4" id="KW-1185">Reference proteome</keyword>
<evidence type="ECO:0000313" key="3">
    <source>
        <dbReference type="EMBL" id="KAK8728444.1"/>
    </source>
</evidence>
<dbReference type="SMART" id="SM00033">
    <property type="entry name" value="CH"/>
    <property type="match status" value="1"/>
</dbReference>
<feature type="region of interest" description="Disordered" evidence="1">
    <location>
        <begin position="50"/>
        <end position="120"/>
    </location>
</feature>
<evidence type="ECO:0000259" key="2">
    <source>
        <dbReference type="PROSITE" id="PS50021"/>
    </source>
</evidence>
<dbReference type="InterPro" id="IPR050606">
    <property type="entry name" value="Calponin-like"/>
</dbReference>
<feature type="region of interest" description="Disordered" evidence="1">
    <location>
        <begin position="135"/>
        <end position="182"/>
    </location>
</feature>
<feature type="region of interest" description="Disordered" evidence="1">
    <location>
        <begin position="200"/>
        <end position="267"/>
    </location>
</feature>
<dbReference type="PROSITE" id="PS50021">
    <property type="entry name" value="CH"/>
    <property type="match status" value="1"/>
</dbReference>
<feature type="compositionally biased region" description="Low complexity" evidence="1">
    <location>
        <begin position="200"/>
        <end position="240"/>
    </location>
</feature>
<evidence type="ECO:0000313" key="4">
    <source>
        <dbReference type="Proteomes" id="UP001445076"/>
    </source>
</evidence>
<dbReference type="SUPFAM" id="SSF47576">
    <property type="entry name" value="Calponin-homology domain, CH-domain"/>
    <property type="match status" value="1"/>
</dbReference>
<dbReference type="Pfam" id="PF00307">
    <property type="entry name" value="CH"/>
    <property type="match status" value="1"/>
</dbReference>
<feature type="domain" description="Calponin-homology (CH)" evidence="2">
    <location>
        <begin position="280"/>
        <end position="394"/>
    </location>
</feature>
<protein>
    <recommendedName>
        <fullName evidence="2">Calponin-homology (CH) domain-containing protein</fullName>
    </recommendedName>
</protein>
<dbReference type="InterPro" id="IPR036872">
    <property type="entry name" value="CH_dom_sf"/>
</dbReference>
<name>A0AAW0WRE5_CHEQU</name>
<dbReference type="PANTHER" id="PTHR47385:SF14">
    <property type="entry name" value="TRANSGELIN"/>
    <property type="match status" value="1"/>
</dbReference>
<feature type="compositionally biased region" description="Basic and acidic residues" evidence="1">
    <location>
        <begin position="70"/>
        <end position="83"/>
    </location>
</feature>
<feature type="region of interest" description="Disordered" evidence="1">
    <location>
        <begin position="1"/>
        <end position="36"/>
    </location>
</feature>
<gene>
    <name evidence="3" type="ORF">OTU49_009303</name>
</gene>
<organism evidence="3 4">
    <name type="scientific">Cherax quadricarinatus</name>
    <name type="common">Australian red claw crayfish</name>
    <dbReference type="NCBI Taxonomy" id="27406"/>
    <lineage>
        <taxon>Eukaryota</taxon>
        <taxon>Metazoa</taxon>
        <taxon>Ecdysozoa</taxon>
        <taxon>Arthropoda</taxon>
        <taxon>Crustacea</taxon>
        <taxon>Multicrustacea</taxon>
        <taxon>Malacostraca</taxon>
        <taxon>Eumalacostraca</taxon>
        <taxon>Eucarida</taxon>
        <taxon>Decapoda</taxon>
        <taxon>Pleocyemata</taxon>
        <taxon>Astacidea</taxon>
        <taxon>Parastacoidea</taxon>
        <taxon>Parastacidae</taxon>
        <taxon>Cherax</taxon>
    </lineage>
</organism>
<reference evidence="3 4" key="1">
    <citation type="journal article" date="2024" name="BMC Genomics">
        <title>Genome assembly of redclaw crayfish (Cherax quadricarinatus) provides insights into its immune adaptation and hypoxia tolerance.</title>
        <authorList>
            <person name="Liu Z."/>
            <person name="Zheng J."/>
            <person name="Li H."/>
            <person name="Fang K."/>
            <person name="Wang S."/>
            <person name="He J."/>
            <person name="Zhou D."/>
            <person name="Weng S."/>
            <person name="Chi M."/>
            <person name="Gu Z."/>
            <person name="He J."/>
            <person name="Li F."/>
            <person name="Wang M."/>
        </authorList>
    </citation>
    <scope>NUCLEOTIDE SEQUENCE [LARGE SCALE GENOMIC DNA]</scope>
    <source>
        <strain evidence="3">ZL_2023a</strain>
    </source>
</reference>
<sequence length="408" mass="44912">LRHPPEPPLPHNPDPGGGYIPPNYPSQNSHAHVPTYREYVEAKLQKRAMENNNIYRRQAGDGSTPSSENGTHRSVENLSHRTDVASQPRPKPVGAAKPCNGRLPSQPRPQDLIREDMTRADVKTIQKEAVLSYIKSRVSPTKGSSSSSPDVSFDSGDGSSYLPNHASSSHPQHAVPHTNYSSSQYTSQTISFPVNVTQVTSTPYSSSSNPYTSTGHHTSTLPPQTTTTTTTYTVRGSTSSLPKAPTTVKARKRSGGGRPFDPDSSPAHLSFTYRRELEKQQHEKQLIENLRNIIETRLKVSLPADMSAALMDGVVLCHLANHVRPRSVSSIHVPSPAVPKLTIAKCRLNVENFLEACRKIGVEDEYTCTAHDILEERGTVRVAITVERLLQFYQGRHTPMSPRNQTPV</sequence>
<comment type="caution">
    <text evidence="3">The sequence shown here is derived from an EMBL/GenBank/DDBJ whole genome shotgun (WGS) entry which is preliminary data.</text>
</comment>
<feature type="compositionally biased region" description="Basic and acidic residues" evidence="1">
    <location>
        <begin position="111"/>
        <end position="120"/>
    </location>
</feature>
<dbReference type="EMBL" id="JARKIK010000072">
    <property type="protein sequence ID" value="KAK8728444.1"/>
    <property type="molecule type" value="Genomic_DNA"/>
</dbReference>
<feature type="compositionally biased region" description="Low complexity" evidence="1">
    <location>
        <begin position="143"/>
        <end position="160"/>
    </location>
</feature>